<feature type="compositionally biased region" description="Basic and acidic residues" evidence="1">
    <location>
        <begin position="9"/>
        <end position="21"/>
    </location>
</feature>
<evidence type="ECO:0000313" key="2">
    <source>
        <dbReference type="EMBL" id="KAA8589764.1"/>
    </source>
</evidence>
<sequence length="85" mass="9803">MQCFQNGSSRRDRDWTPEDWGKAFSQMNPLPDCLASGKKLSGEEGERYHQSCVMPTVKHPETIHVWGCFSAKEWAHSQFCLKTQQ</sequence>
<dbReference type="Proteomes" id="UP000327493">
    <property type="component" value="Chromosome 9"/>
</dbReference>
<protein>
    <submittedName>
        <fullName evidence="2">Uncharacterized protein</fullName>
    </submittedName>
</protein>
<evidence type="ECO:0000256" key="1">
    <source>
        <dbReference type="SAM" id="MobiDB-lite"/>
    </source>
</evidence>
<keyword evidence="3" id="KW-1185">Reference proteome</keyword>
<name>A0A5J5D8Q5_9PERO</name>
<dbReference type="AlphaFoldDB" id="A0A5J5D8Q5"/>
<dbReference type="EMBL" id="VOFY01000009">
    <property type="protein sequence ID" value="KAA8589764.1"/>
    <property type="molecule type" value="Genomic_DNA"/>
</dbReference>
<gene>
    <name evidence="2" type="ORF">FQN60_013129</name>
</gene>
<organism evidence="2 3">
    <name type="scientific">Etheostoma spectabile</name>
    <name type="common">orangethroat darter</name>
    <dbReference type="NCBI Taxonomy" id="54343"/>
    <lineage>
        <taxon>Eukaryota</taxon>
        <taxon>Metazoa</taxon>
        <taxon>Chordata</taxon>
        <taxon>Craniata</taxon>
        <taxon>Vertebrata</taxon>
        <taxon>Euteleostomi</taxon>
        <taxon>Actinopterygii</taxon>
        <taxon>Neopterygii</taxon>
        <taxon>Teleostei</taxon>
        <taxon>Neoteleostei</taxon>
        <taxon>Acanthomorphata</taxon>
        <taxon>Eupercaria</taxon>
        <taxon>Perciformes</taxon>
        <taxon>Percoidei</taxon>
        <taxon>Percidae</taxon>
        <taxon>Etheostomatinae</taxon>
        <taxon>Etheostoma</taxon>
    </lineage>
</organism>
<feature type="region of interest" description="Disordered" evidence="1">
    <location>
        <begin position="1"/>
        <end position="28"/>
    </location>
</feature>
<reference evidence="2 3" key="1">
    <citation type="submission" date="2019-08" db="EMBL/GenBank/DDBJ databases">
        <title>A chromosome-level genome assembly, high-density linkage maps, and genome scans reveal the genomic architecture of hybrid incompatibilities underlying speciation via character displacement in darters (Percidae: Etheostominae).</title>
        <authorList>
            <person name="Moran R.L."/>
            <person name="Catchen J.M."/>
            <person name="Fuller R.C."/>
        </authorList>
    </citation>
    <scope>NUCLEOTIDE SEQUENCE [LARGE SCALE GENOMIC DNA]</scope>
    <source>
        <strain evidence="2">EspeVRDwgs_2016</strain>
        <tissue evidence="2">Muscle</tissue>
    </source>
</reference>
<proteinExistence type="predicted"/>
<comment type="caution">
    <text evidence="2">The sequence shown here is derived from an EMBL/GenBank/DDBJ whole genome shotgun (WGS) entry which is preliminary data.</text>
</comment>
<evidence type="ECO:0000313" key="3">
    <source>
        <dbReference type="Proteomes" id="UP000327493"/>
    </source>
</evidence>
<accession>A0A5J5D8Q5</accession>